<name>A0AAW1N5Q4_SAPOF</name>
<dbReference type="AlphaFoldDB" id="A0AAW1N5Q4"/>
<comment type="caution">
    <text evidence="1">The sequence shown here is derived from an EMBL/GenBank/DDBJ whole genome shotgun (WGS) entry which is preliminary data.</text>
</comment>
<protein>
    <recommendedName>
        <fullName evidence="3">Wound-induced protein 1</fullName>
    </recommendedName>
</protein>
<dbReference type="Proteomes" id="UP001443914">
    <property type="component" value="Unassembled WGS sequence"/>
</dbReference>
<proteinExistence type="predicted"/>
<dbReference type="PANTHER" id="PTHR33703">
    <property type="entry name" value="OS07G0691300 PROTEIN"/>
    <property type="match status" value="1"/>
</dbReference>
<dbReference type="InterPro" id="IPR032710">
    <property type="entry name" value="NTF2-like_dom_sf"/>
</dbReference>
<reference evidence="1" key="1">
    <citation type="submission" date="2024-03" db="EMBL/GenBank/DDBJ databases">
        <title>WGS assembly of Saponaria officinalis var. Norfolk2.</title>
        <authorList>
            <person name="Jenkins J."/>
            <person name="Shu S."/>
            <person name="Grimwood J."/>
            <person name="Barry K."/>
            <person name="Goodstein D."/>
            <person name="Schmutz J."/>
            <person name="Leebens-Mack J."/>
            <person name="Osbourn A."/>
        </authorList>
    </citation>
    <scope>NUCLEOTIDE SEQUENCE [LARGE SCALE GENOMIC DNA]</scope>
    <source>
        <strain evidence="1">JIC</strain>
    </source>
</reference>
<dbReference type="SUPFAM" id="SSF54427">
    <property type="entry name" value="NTF2-like"/>
    <property type="match status" value="1"/>
</dbReference>
<keyword evidence="2" id="KW-1185">Reference proteome</keyword>
<dbReference type="Pfam" id="PF07107">
    <property type="entry name" value="WI12"/>
    <property type="match status" value="1"/>
</dbReference>
<evidence type="ECO:0008006" key="3">
    <source>
        <dbReference type="Google" id="ProtNLM"/>
    </source>
</evidence>
<gene>
    <name evidence="1" type="ORF">RND81_01G026900</name>
</gene>
<evidence type="ECO:0000313" key="2">
    <source>
        <dbReference type="Proteomes" id="UP001443914"/>
    </source>
</evidence>
<sequence>MAKINQVHENITIIECFYKSLTNKDVQNVANNLASDLEWWFHGPPQCQHMRRVLTGESAKPEFRFNPRSITVLDVDRVVAEGWEGSQAYWVHVWTLKNGLMTQLREYFNTWLIVRDLRPLNNNNNNNNNDDDDDDVWEIEMVNEKGTLWESQQLEGCSVGRSMPALVLAI</sequence>
<dbReference type="PANTHER" id="PTHR33703:SF16">
    <property type="entry name" value="OS05G0342100 PROTEIN"/>
    <property type="match status" value="1"/>
</dbReference>
<accession>A0AAW1N5Q4</accession>
<evidence type="ECO:0000313" key="1">
    <source>
        <dbReference type="EMBL" id="KAK9755461.1"/>
    </source>
</evidence>
<organism evidence="1 2">
    <name type="scientific">Saponaria officinalis</name>
    <name type="common">Common soapwort</name>
    <name type="synonym">Lychnis saponaria</name>
    <dbReference type="NCBI Taxonomy" id="3572"/>
    <lineage>
        <taxon>Eukaryota</taxon>
        <taxon>Viridiplantae</taxon>
        <taxon>Streptophyta</taxon>
        <taxon>Embryophyta</taxon>
        <taxon>Tracheophyta</taxon>
        <taxon>Spermatophyta</taxon>
        <taxon>Magnoliopsida</taxon>
        <taxon>eudicotyledons</taxon>
        <taxon>Gunneridae</taxon>
        <taxon>Pentapetalae</taxon>
        <taxon>Caryophyllales</taxon>
        <taxon>Caryophyllaceae</taxon>
        <taxon>Caryophylleae</taxon>
        <taxon>Saponaria</taxon>
    </lineage>
</organism>
<dbReference type="EMBL" id="JBDFQZ010000001">
    <property type="protein sequence ID" value="KAK9755461.1"/>
    <property type="molecule type" value="Genomic_DNA"/>
</dbReference>
<dbReference type="Gene3D" id="3.10.450.50">
    <property type="match status" value="1"/>
</dbReference>
<dbReference type="InterPro" id="IPR009798">
    <property type="entry name" value="Wun1-like"/>
</dbReference>